<evidence type="ECO:0008006" key="4">
    <source>
        <dbReference type="Google" id="ProtNLM"/>
    </source>
</evidence>
<feature type="chain" id="PRO_5003141476" description="DUF302 domain-containing protein" evidence="1">
    <location>
        <begin position="23"/>
        <end position="284"/>
    </location>
</feature>
<feature type="signal peptide" evidence="1">
    <location>
        <begin position="1"/>
        <end position="22"/>
    </location>
</feature>
<dbReference type="KEGG" id="sua:Saut_2129"/>
<name>E0US78_SULAO</name>
<sequence>MRKLFTIIASVAILAFTGCAGASSKPTAANNPYVGKEVSTYLVGAHMDAKSVQEKLTAAGFSVVATYKPIKKGTTIVFTNDALKAQGAKPGRAYAAVLRVFVDDKAKMISFTNPIYFGKAFMQDDFDYDVFAAQLDAINKVFPGLKGSKDKLKFEKLAGFHFMIGMPYYNEPDVLGEAANKELLAKAKKYKKGKYLVFDLKLSDNSTLLGYDLGKRTKKFVKKVGRANAAILPWTIAIENGKAKALNAKYYIAISYPLLTMNDFMGIATVPGAITKELSKPLKK</sequence>
<accession>E0US78</accession>
<dbReference type="OrthoDB" id="9814711at2"/>
<dbReference type="EMBL" id="CP002205">
    <property type="protein sequence ID" value="ADN10171.1"/>
    <property type="molecule type" value="Genomic_DNA"/>
</dbReference>
<dbReference type="PROSITE" id="PS51257">
    <property type="entry name" value="PROKAR_LIPOPROTEIN"/>
    <property type="match status" value="1"/>
</dbReference>
<keyword evidence="3" id="KW-1185">Reference proteome</keyword>
<evidence type="ECO:0000313" key="3">
    <source>
        <dbReference type="Proteomes" id="UP000007803"/>
    </source>
</evidence>
<reference evidence="3" key="1">
    <citation type="journal article" date="2010" name="Stand. Genomic Sci.">
        <title>Complete genome sequence of Sulfurimonas autotrophica type strain (OK10).</title>
        <authorList>
            <person name="Sikorski J."/>
            <person name="Munk C."/>
            <person name="Lapidus A."/>
            <person name="Djao O."/>
            <person name="Lucas S."/>
            <person name="Glavina Del Rio T."/>
            <person name="Nolan M."/>
            <person name="Tice H."/>
            <person name="Han C."/>
            <person name="Cheng J."/>
            <person name="Tapia R."/>
            <person name="Goodwin L."/>
            <person name="Pitluck S."/>
            <person name="Liolios K."/>
            <person name="Ivanova N."/>
            <person name="Mavromatis K."/>
            <person name="Mikhailova N."/>
            <person name="Pati A."/>
            <person name="Sims D."/>
            <person name="Meincke L."/>
            <person name="Brettin T."/>
            <person name="Detter J."/>
            <person name="Chen A."/>
            <person name="Palaniappan K."/>
            <person name="Land M."/>
            <person name="Hauser L."/>
            <person name="Chang Y."/>
            <person name="Jeffries C."/>
            <person name="Rohde M."/>
            <person name="Lang E."/>
            <person name="Spring S."/>
            <person name="Goker M."/>
            <person name="Woyke T."/>
            <person name="Bristow J."/>
            <person name="Eisen J."/>
            <person name="Markowitz V."/>
            <person name="Hugenholtz P."/>
            <person name="Kyrpides N."/>
            <person name="Klenk H."/>
        </authorList>
    </citation>
    <scope>NUCLEOTIDE SEQUENCE [LARGE SCALE GENOMIC DNA]</scope>
    <source>
        <strain evidence="3">ATCC BAA-671 / DSM 16294 / JCM 11897 / OK10</strain>
    </source>
</reference>
<dbReference type="RefSeq" id="WP_013327924.1">
    <property type="nucleotide sequence ID" value="NC_014506.1"/>
</dbReference>
<dbReference type="STRING" id="563040.Saut_2129"/>
<evidence type="ECO:0000256" key="1">
    <source>
        <dbReference type="SAM" id="SignalP"/>
    </source>
</evidence>
<dbReference type="HOGENOM" id="CLU_068260_0_0_7"/>
<dbReference type="Proteomes" id="UP000007803">
    <property type="component" value="Chromosome"/>
</dbReference>
<protein>
    <recommendedName>
        <fullName evidence="4">DUF302 domain-containing protein</fullName>
    </recommendedName>
</protein>
<evidence type="ECO:0000313" key="2">
    <source>
        <dbReference type="EMBL" id="ADN10171.1"/>
    </source>
</evidence>
<proteinExistence type="predicted"/>
<gene>
    <name evidence="2" type="ordered locus">Saut_2129</name>
</gene>
<dbReference type="eggNOG" id="COG3439">
    <property type="taxonomic scope" value="Bacteria"/>
</dbReference>
<keyword evidence="1" id="KW-0732">Signal</keyword>
<organism evidence="2 3">
    <name type="scientific">Sulfurimonas autotrophica (strain ATCC BAA-671 / DSM 16294 / JCM 11897 / OK10)</name>
    <dbReference type="NCBI Taxonomy" id="563040"/>
    <lineage>
        <taxon>Bacteria</taxon>
        <taxon>Pseudomonadati</taxon>
        <taxon>Campylobacterota</taxon>
        <taxon>Epsilonproteobacteria</taxon>
        <taxon>Campylobacterales</taxon>
        <taxon>Sulfurimonadaceae</taxon>
        <taxon>Sulfurimonas</taxon>
    </lineage>
</organism>
<dbReference type="AlphaFoldDB" id="E0US78"/>